<keyword evidence="2" id="KW-1185">Reference proteome</keyword>
<name>A0ABQ3V5Y7_9CHLR</name>
<organism evidence="1 2">
    <name type="scientific">Ktedonobacter robiniae</name>
    <dbReference type="NCBI Taxonomy" id="2778365"/>
    <lineage>
        <taxon>Bacteria</taxon>
        <taxon>Bacillati</taxon>
        <taxon>Chloroflexota</taxon>
        <taxon>Ktedonobacteria</taxon>
        <taxon>Ktedonobacterales</taxon>
        <taxon>Ktedonobacteraceae</taxon>
        <taxon>Ktedonobacter</taxon>
    </lineage>
</organism>
<proteinExistence type="predicted"/>
<evidence type="ECO:0000313" key="1">
    <source>
        <dbReference type="EMBL" id="GHO59997.1"/>
    </source>
</evidence>
<dbReference type="InterPro" id="IPR012964">
    <property type="entry name" value="DUF1702"/>
</dbReference>
<gene>
    <name evidence="1" type="ORF">KSB_84720</name>
</gene>
<evidence type="ECO:0000313" key="2">
    <source>
        <dbReference type="Proteomes" id="UP000654345"/>
    </source>
</evidence>
<dbReference type="RefSeq" id="WP_201376185.1">
    <property type="nucleotide sequence ID" value="NZ_BNJG01000004.1"/>
</dbReference>
<protein>
    <submittedName>
        <fullName evidence="1">Enediyne biosynthesis protein</fullName>
    </submittedName>
</protein>
<reference evidence="1 2" key="1">
    <citation type="journal article" date="2021" name="Int. J. Syst. Evol. Microbiol.">
        <title>Reticulibacter mediterranei gen. nov., sp. nov., within the new family Reticulibacteraceae fam. nov., and Ktedonospora formicarum gen. nov., sp. nov., Ktedonobacter robiniae sp. nov., Dictyobacter formicarum sp. nov. and Dictyobacter arantiisoli sp. nov., belonging to the class Ktedonobacteria.</title>
        <authorList>
            <person name="Yabe S."/>
            <person name="Zheng Y."/>
            <person name="Wang C.M."/>
            <person name="Sakai Y."/>
            <person name="Abe K."/>
            <person name="Yokota A."/>
            <person name="Donadio S."/>
            <person name="Cavaletti L."/>
            <person name="Monciardini P."/>
        </authorList>
    </citation>
    <scope>NUCLEOTIDE SEQUENCE [LARGE SCALE GENOMIC DNA]</scope>
    <source>
        <strain evidence="1 2">SOSP1-30</strain>
    </source>
</reference>
<dbReference type="EMBL" id="BNJG01000004">
    <property type="protein sequence ID" value="GHO59997.1"/>
    <property type="molecule type" value="Genomic_DNA"/>
</dbReference>
<accession>A0ABQ3V5Y7</accession>
<dbReference type="Proteomes" id="UP000654345">
    <property type="component" value="Unassembled WGS sequence"/>
</dbReference>
<comment type="caution">
    <text evidence="1">The sequence shown here is derived from an EMBL/GenBank/DDBJ whole genome shotgun (WGS) entry which is preliminary data.</text>
</comment>
<dbReference type="Pfam" id="PF08012">
    <property type="entry name" value="DUF1702"/>
    <property type="match status" value="1"/>
</dbReference>
<sequence>MPRIFTHLRTSLLGIDPIETTFQRRGFFMGQKQGKERLEQCGKAFVHGYNTVLQNDQHTQFVPQLEQVDMALKGFAYEGAAMALAMLDYFSPWKQRLLTFLAKEGDEHAYMLHVGLGWTFARVPRSRQRVLSRMDSLYRWLALDGYGFHEGYFSWRRMFQQQVQHKHLVGYEKRSFDQGLGRSLWFVQGTDVSRIIATIQAFPVSRQPDLWSGIGLASTYAGGAIATDLHLLYQAANQYRPQLAQGAAFAAKARQRANNLQEETEQACQIFCHTSAQQAASITDQALEGLPLSQQDPDMPAYETWRERIQTSFAFSLSR</sequence>